<dbReference type="EMBL" id="JACXIZ010000054">
    <property type="protein sequence ID" value="MBD2848118.1"/>
    <property type="molecule type" value="Genomic_DNA"/>
</dbReference>
<dbReference type="Pfam" id="PF01547">
    <property type="entry name" value="SBP_bac_1"/>
    <property type="match status" value="1"/>
</dbReference>
<dbReference type="InterPro" id="IPR006059">
    <property type="entry name" value="SBP"/>
</dbReference>
<dbReference type="SUPFAM" id="SSF53850">
    <property type="entry name" value="Periplasmic binding protein-like II"/>
    <property type="match status" value="1"/>
</dbReference>
<evidence type="ECO:0000313" key="4">
    <source>
        <dbReference type="EMBL" id="MBD2848118.1"/>
    </source>
</evidence>
<dbReference type="PROSITE" id="PS51257">
    <property type="entry name" value="PROKAR_LIPOPROTEIN"/>
    <property type="match status" value="1"/>
</dbReference>
<keyword evidence="2" id="KW-0732">Signal</keyword>
<evidence type="ECO:0000259" key="3">
    <source>
        <dbReference type="Pfam" id="PF12010"/>
    </source>
</evidence>
<feature type="compositionally biased region" description="Low complexity" evidence="1">
    <location>
        <begin position="40"/>
        <end position="56"/>
    </location>
</feature>
<dbReference type="RefSeq" id="WP_190921219.1">
    <property type="nucleotide sequence ID" value="NZ_JACXIZ010000054.1"/>
</dbReference>
<dbReference type="Gene3D" id="3.40.190.10">
    <property type="entry name" value="Periplasmic binding protein-like II"/>
    <property type="match status" value="2"/>
</dbReference>
<name>A0A927GTY7_9BACL</name>
<proteinExistence type="predicted"/>
<dbReference type="InterPro" id="IPR022627">
    <property type="entry name" value="DUF3502"/>
</dbReference>
<accession>A0A927GTY7</accession>
<reference evidence="4" key="1">
    <citation type="submission" date="2020-09" db="EMBL/GenBank/DDBJ databases">
        <title>A novel bacterium of genus Paenibacillus, isolated from South China Sea.</title>
        <authorList>
            <person name="Huang H."/>
            <person name="Mo K."/>
            <person name="Hu Y."/>
        </authorList>
    </citation>
    <scope>NUCLEOTIDE SEQUENCE</scope>
    <source>
        <strain evidence="4">IB182496</strain>
    </source>
</reference>
<feature type="domain" description="DUF3502" evidence="3">
    <location>
        <begin position="478"/>
        <end position="545"/>
    </location>
</feature>
<dbReference type="InterPro" id="IPR050490">
    <property type="entry name" value="Bact_solute-bd_prot1"/>
</dbReference>
<comment type="caution">
    <text evidence="4">The sequence shown here is derived from an EMBL/GenBank/DDBJ whole genome shotgun (WGS) entry which is preliminary data.</text>
</comment>
<evidence type="ECO:0000256" key="2">
    <source>
        <dbReference type="SAM" id="SignalP"/>
    </source>
</evidence>
<evidence type="ECO:0000256" key="1">
    <source>
        <dbReference type="SAM" id="MobiDB-lite"/>
    </source>
</evidence>
<dbReference type="PANTHER" id="PTHR43649:SF17">
    <property type="entry name" value="ABC TRANSPORTER SOLUTE BINDING PROTEIN-SUGAR TRANSPORT"/>
    <property type="match status" value="1"/>
</dbReference>
<sequence>MKRKGKGPTALLLVLTLLATLTAACTGNEGNAPEAGEQTEGPNGANAAEAADNAAPPALDPVELKVKLFGEKPTDMDAVVAEFESRSKEALNTTLDVTFDVAAEYRNKLKLMLAAGEEIDLAFDAPWWDLNANVSKGYYHELDAYFNNDDYPGLKAAFTPEYLEANKIDGHIYAIPVTNTFYDIPVVLIRKDLREKYGMEPVDSYADLKQFLDQVLANENPKAFVPWGGGRNTWYHVFANFDTKQTHYRAFPFEITGTGALFNLVLSEDGKQVLGATTLGDPDEAYSGFPAPLNEPDFFYDHYDTKVEYRKYLPSDPLAQNQTTTVEGGAHETTLNSVASDRQKLKETYPDADYEIFVYNDAVRAMESGAIATGFKAWNFLTVPKSSKNVERTMKFLDWVFASPDHHDLFELGIEGTHWEKDGERYYRVTEQTPDYAFPAYEMTWNPQLSRINGNNDEETLKYIEYEYDQDSYYRMALSGFTFNPENVKNEIAKVQPKFDELRPVLEAGLDPEWRESAGKLNAQMRALGLENIREELIKQAQDYLDSGGQ</sequence>
<keyword evidence="5" id="KW-1185">Reference proteome</keyword>
<dbReference type="PANTHER" id="PTHR43649">
    <property type="entry name" value="ARABINOSE-BINDING PROTEIN-RELATED"/>
    <property type="match status" value="1"/>
</dbReference>
<dbReference type="Proteomes" id="UP000621560">
    <property type="component" value="Unassembled WGS sequence"/>
</dbReference>
<gene>
    <name evidence="4" type="ORF">IDH44_23215</name>
</gene>
<dbReference type="AlphaFoldDB" id="A0A927GTY7"/>
<feature type="signal peptide" evidence="2">
    <location>
        <begin position="1"/>
        <end position="23"/>
    </location>
</feature>
<feature type="chain" id="PRO_5038778395" evidence="2">
    <location>
        <begin position="24"/>
        <end position="550"/>
    </location>
</feature>
<protein>
    <submittedName>
        <fullName evidence="4">ABC transporter substrate-binding protein</fullName>
    </submittedName>
</protein>
<feature type="region of interest" description="Disordered" evidence="1">
    <location>
        <begin position="29"/>
        <end position="56"/>
    </location>
</feature>
<dbReference type="Pfam" id="PF12010">
    <property type="entry name" value="DUF3502"/>
    <property type="match status" value="1"/>
</dbReference>
<evidence type="ECO:0000313" key="5">
    <source>
        <dbReference type="Proteomes" id="UP000621560"/>
    </source>
</evidence>
<organism evidence="4 5">
    <name type="scientific">Paenibacillus sabuli</name>
    <dbReference type="NCBI Taxonomy" id="2772509"/>
    <lineage>
        <taxon>Bacteria</taxon>
        <taxon>Bacillati</taxon>
        <taxon>Bacillota</taxon>
        <taxon>Bacilli</taxon>
        <taxon>Bacillales</taxon>
        <taxon>Paenibacillaceae</taxon>
        <taxon>Paenibacillus</taxon>
    </lineage>
</organism>